<feature type="compositionally biased region" description="Polar residues" evidence="9">
    <location>
        <begin position="806"/>
        <end position="815"/>
    </location>
</feature>
<gene>
    <name evidence="12" type="primary">tax-2</name>
</gene>
<dbReference type="InterPro" id="IPR005821">
    <property type="entry name" value="Ion_trans_dom"/>
</dbReference>
<feature type="region of interest" description="Disordered" evidence="9">
    <location>
        <begin position="1"/>
        <end position="75"/>
    </location>
</feature>
<sequence length="815" mass="93826">MYKVPKKSNTNLARSIRKREFSYVDRQKASKPTPLSEDDWKSPRSEDSFDLLDPSNSSKEPTTSSRPLPIPTIRPPEVVIQIDEVDSPILGLIDESDDLHPDVFDESRRGRLEPSSSIDANSLSATRSSSVIEDDVRSQISFVMRERLHSIAKEVHRRTSAVREDLIRETPEDTVSVASNIPKQSEHRPSLMSLIGLQNRAESPSAVAQKKLFGFSLKGTFHPYGRFYMTWLSLVTLCFLYNAFCIPLRSSYPYQTTENWMYWFMVDYICDAVYIIDMLIIKPRLRFTRGGIQVKTLADTQKHYLMTRTLKLDILSILPTDFVYFAVGKKPIYRMNRVLKINSFWLLFDMLDNSFANPYAIRIARTLSYMIYIIHCNSCVYYKLSAMQAFGQIAYLENGKWYLNKWVYNNQGNAYIRCFYFTAAVATSTGNNPAPTNVIEYIYMTCSWMMGVFVFALLLGQIRDIVSNANRNREEFQRKMDLALGECQKLGLKQETTNRVRDWFIYTWQQQKTLDEKKLIEKLPLKLQTDLALSVHYTTLSKVQLFQDCDRALLRDLVLKLRPVIFLPGDMICLKGDVGKEMYIINQGILQVVGGDHNEKVFAELMQGAVFGEISLLAIGGNNRRTASIRAKGYCTLFVLAKEDLNDVIRYYPQAQAILRRKAAAMLKNDKKSDEKTEKIKQQAELEDRCKINPRQVPKLITLIANMEEMNENKGVRDLKKAIEEETDKSRRQSIYYPWSTLQRDDEDEEEWNEEDLSSVGEDSDIEPMENHEGPMDDDVDPMEDIDLAAEVSHSDEDDDWEKPGSSGTQKLHSD</sequence>
<dbReference type="GO" id="GO:0017071">
    <property type="term" value="C:intracellular cyclic nucleotide activated cation channel complex"/>
    <property type="evidence" value="ECO:0007669"/>
    <property type="project" value="TreeGrafter"/>
</dbReference>
<keyword evidence="8" id="KW-0407">Ion channel</keyword>
<dbReference type="AlphaFoldDB" id="C3U526"/>
<dbReference type="SUPFAM" id="SSF81324">
    <property type="entry name" value="Voltage-gated potassium channels"/>
    <property type="match status" value="1"/>
</dbReference>
<evidence type="ECO:0000256" key="8">
    <source>
        <dbReference type="ARBA" id="ARBA00023303"/>
    </source>
</evidence>
<keyword evidence="4 10" id="KW-1133">Transmembrane helix</keyword>
<dbReference type="SMART" id="SM00100">
    <property type="entry name" value="cNMP"/>
    <property type="match status" value="1"/>
</dbReference>
<feature type="region of interest" description="Disordered" evidence="9">
    <location>
        <begin position="740"/>
        <end position="815"/>
    </location>
</feature>
<dbReference type="Gene3D" id="1.10.287.630">
    <property type="entry name" value="Helix hairpin bin"/>
    <property type="match status" value="1"/>
</dbReference>
<feature type="compositionally biased region" description="Acidic residues" evidence="9">
    <location>
        <begin position="776"/>
        <end position="788"/>
    </location>
</feature>
<proteinExistence type="predicted"/>
<dbReference type="InterPro" id="IPR014710">
    <property type="entry name" value="RmlC-like_jellyroll"/>
</dbReference>
<dbReference type="Pfam" id="PF00027">
    <property type="entry name" value="cNMP_binding"/>
    <property type="match status" value="1"/>
</dbReference>
<evidence type="ECO:0000256" key="3">
    <source>
        <dbReference type="ARBA" id="ARBA00022692"/>
    </source>
</evidence>
<evidence type="ECO:0000313" key="12">
    <source>
        <dbReference type="EMBL" id="ACQ44009.1"/>
    </source>
</evidence>
<feature type="transmembrane region" description="Helical" evidence="10">
    <location>
        <begin position="261"/>
        <end position="281"/>
    </location>
</feature>
<dbReference type="GO" id="GO:0005222">
    <property type="term" value="F:intracellularly cAMP-activated cation channel activity"/>
    <property type="evidence" value="ECO:0007669"/>
    <property type="project" value="TreeGrafter"/>
</dbReference>
<dbReference type="GO" id="GO:0005886">
    <property type="term" value="C:plasma membrane"/>
    <property type="evidence" value="ECO:0007669"/>
    <property type="project" value="TreeGrafter"/>
</dbReference>
<organism evidence="12">
    <name type="scientific">Caenorhabditis remanei</name>
    <name type="common">Caenorhabditis vulgaris</name>
    <dbReference type="NCBI Taxonomy" id="31234"/>
    <lineage>
        <taxon>Eukaryota</taxon>
        <taxon>Metazoa</taxon>
        <taxon>Ecdysozoa</taxon>
        <taxon>Nematoda</taxon>
        <taxon>Chromadorea</taxon>
        <taxon>Rhabditida</taxon>
        <taxon>Rhabditina</taxon>
        <taxon>Rhabditomorpha</taxon>
        <taxon>Rhabditoidea</taxon>
        <taxon>Rhabditidae</taxon>
        <taxon>Peloderinae</taxon>
        <taxon>Caenorhabditis</taxon>
    </lineage>
</organism>
<dbReference type="PANTHER" id="PTHR45638">
    <property type="entry name" value="CYCLIC NUCLEOTIDE-GATED CATION CHANNEL SUBUNIT A"/>
    <property type="match status" value="1"/>
</dbReference>
<dbReference type="EMBL" id="FJ455711">
    <property type="protein sequence ID" value="ACQ44009.1"/>
    <property type="molecule type" value="Genomic_DNA"/>
</dbReference>
<dbReference type="InterPro" id="IPR018490">
    <property type="entry name" value="cNMP-bd_dom_sf"/>
</dbReference>
<keyword evidence="5" id="KW-0406">Ion transport</keyword>
<dbReference type="GO" id="GO:0044877">
    <property type="term" value="F:protein-containing complex binding"/>
    <property type="evidence" value="ECO:0007669"/>
    <property type="project" value="TreeGrafter"/>
</dbReference>
<dbReference type="Gene3D" id="2.60.120.10">
    <property type="entry name" value="Jelly Rolls"/>
    <property type="match status" value="1"/>
</dbReference>
<dbReference type="FunFam" id="2.60.120.10:FF:000078">
    <property type="entry name" value="Cyclic nucleotide-gated channel"/>
    <property type="match status" value="1"/>
</dbReference>
<dbReference type="CDD" id="cd00038">
    <property type="entry name" value="CAP_ED"/>
    <property type="match status" value="1"/>
</dbReference>
<keyword evidence="7" id="KW-1071">Ligand-gated ion channel</keyword>
<dbReference type="GO" id="GO:0030553">
    <property type="term" value="F:cGMP binding"/>
    <property type="evidence" value="ECO:0007669"/>
    <property type="project" value="TreeGrafter"/>
</dbReference>
<dbReference type="Gene3D" id="1.10.287.70">
    <property type="match status" value="1"/>
</dbReference>
<dbReference type="FunFam" id="1.10.287.70:FF:000251">
    <property type="entry name" value="TAX2"/>
    <property type="match status" value="1"/>
</dbReference>
<reference evidence="12" key="1">
    <citation type="journal article" date="2009" name="Genetics">
        <title>High nucleotide divergence in developmental regulatory genes contrasts with the structural elements of olfactory pathways in caenorhabditis.</title>
        <authorList>
            <person name="Jovelin R."/>
            <person name="Dunham J.P."/>
            <person name="Sung F.S."/>
            <person name="Phillips P.C."/>
        </authorList>
    </citation>
    <scope>NUCLEOTIDE SEQUENCE</scope>
    <source>
        <strain evidence="12">EM464</strain>
    </source>
</reference>
<feature type="transmembrane region" description="Helical" evidence="10">
    <location>
        <begin position="227"/>
        <end position="249"/>
    </location>
</feature>
<feature type="compositionally biased region" description="Basic and acidic residues" evidence="9">
    <location>
        <begin position="38"/>
        <end position="47"/>
    </location>
</feature>
<feature type="compositionally biased region" description="Polar residues" evidence="9">
    <location>
        <begin position="54"/>
        <end position="66"/>
    </location>
</feature>
<dbReference type="InterPro" id="IPR000595">
    <property type="entry name" value="cNMP-bd_dom"/>
</dbReference>
<evidence type="ECO:0000256" key="7">
    <source>
        <dbReference type="ARBA" id="ARBA00023286"/>
    </source>
</evidence>
<protein>
    <submittedName>
        <fullName evidence="12">TAX2</fullName>
    </submittedName>
</protein>
<feature type="compositionally biased region" description="Acidic residues" evidence="9">
    <location>
        <begin position="745"/>
        <end position="768"/>
    </location>
</feature>
<dbReference type="FunFam" id="1.10.287.630:FF:000001">
    <property type="entry name" value="Cyclic nucleotide-gated channel alpha 3"/>
    <property type="match status" value="1"/>
</dbReference>
<feature type="compositionally biased region" description="Polar residues" evidence="9">
    <location>
        <begin position="114"/>
        <end position="123"/>
    </location>
</feature>
<evidence type="ECO:0000259" key="11">
    <source>
        <dbReference type="PROSITE" id="PS50042"/>
    </source>
</evidence>
<feature type="compositionally biased region" description="Basic and acidic residues" evidence="9">
    <location>
        <begin position="98"/>
        <end position="112"/>
    </location>
</feature>
<evidence type="ECO:0000256" key="1">
    <source>
        <dbReference type="ARBA" id="ARBA00004141"/>
    </source>
</evidence>
<dbReference type="HOGENOM" id="CLU_543195_0_0_1"/>
<dbReference type="PROSITE" id="PS00888">
    <property type="entry name" value="CNMP_BINDING_1"/>
    <property type="match status" value="1"/>
</dbReference>
<dbReference type="InterPro" id="IPR018488">
    <property type="entry name" value="cNMP-bd_CS"/>
</dbReference>
<keyword evidence="6 10" id="KW-0472">Membrane</keyword>
<dbReference type="SUPFAM" id="SSF51206">
    <property type="entry name" value="cAMP-binding domain-like"/>
    <property type="match status" value="1"/>
</dbReference>
<accession>C3U526</accession>
<dbReference type="PANTHER" id="PTHR45638:SF1">
    <property type="entry name" value="CYCLIC NUCLEOTIDE-GATED ION CHANNEL SUBUNIT B, ISOFORM A"/>
    <property type="match status" value="1"/>
</dbReference>
<dbReference type="PROSITE" id="PS00889">
    <property type="entry name" value="CNMP_BINDING_2"/>
    <property type="match status" value="1"/>
</dbReference>
<name>C3U526_CAERE</name>
<feature type="compositionally biased region" description="Basic and acidic residues" evidence="9">
    <location>
        <begin position="18"/>
        <end position="28"/>
    </location>
</feature>
<dbReference type="PROSITE" id="PS50042">
    <property type="entry name" value="CNMP_BINDING_3"/>
    <property type="match status" value="1"/>
</dbReference>
<feature type="domain" description="Cyclic nucleotide-binding" evidence="11">
    <location>
        <begin position="545"/>
        <end position="649"/>
    </location>
</feature>
<evidence type="ECO:0000256" key="6">
    <source>
        <dbReference type="ARBA" id="ARBA00023136"/>
    </source>
</evidence>
<evidence type="ECO:0000256" key="5">
    <source>
        <dbReference type="ARBA" id="ARBA00023065"/>
    </source>
</evidence>
<comment type="subcellular location">
    <subcellularLocation>
        <location evidence="1">Membrane</location>
        <topology evidence="1">Multi-pass membrane protein</topology>
    </subcellularLocation>
</comment>
<evidence type="ECO:0000256" key="2">
    <source>
        <dbReference type="ARBA" id="ARBA00022448"/>
    </source>
</evidence>
<dbReference type="InterPro" id="IPR050866">
    <property type="entry name" value="CNG_cation_channel"/>
</dbReference>
<keyword evidence="2" id="KW-0813">Transport</keyword>
<evidence type="ECO:0000256" key="10">
    <source>
        <dbReference type="SAM" id="Phobius"/>
    </source>
</evidence>
<dbReference type="GO" id="GO:0005223">
    <property type="term" value="F:intracellularly cGMP-activated cation channel activity"/>
    <property type="evidence" value="ECO:0007669"/>
    <property type="project" value="TreeGrafter"/>
</dbReference>
<evidence type="ECO:0000256" key="9">
    <source>
        <dbReference type="SAM" id="MobiDB-lite"/>
    </source>
</evidence>
<keyword evidence="3 10" id="KW-0812">Transmembrane</keyword>
<evidence type="ECO:0000256" key="4">
    <source>
        <dbReference type="ARBA" id="ARBA00022989"/>
    </source>
</evidence>
<dbReference type="Pfam" id="PF00520">
    <property type="entry name" value="Ion_trans"/>
    <property type="match status" value="1"/>
</dbReference>
<feature type="region of interest" description="Disordered" evidence="9">
    <location>
        <begin position="96"/>
        <end position="123"/>
    </location>
</feature>